<dbReference type="InterPro" id="IPR024962">
    <property type="entry name" value="YukD-like"/>
</dbReference>
<reference evidence="1 2" key="1">
    <citation type="submission" date="2018-08" db="EMBL/GenBank/DDBJ databases">
        <title>Bacillus chawlae sp. nov., Bacillus glennii sp. nov., and Bacillus saganii sp. nov. Isolated from the Vehicle Assembly Building at Kennedy Space Center where the Viking Spacecraft were Assembled.</title>
        <authorList>
            <person name="Seuylemezian A."/>
            <person name="Vaishampayan P."/>
        </authorList>
    </citation>
    <scope>NUCLEOTIDE SEQUENCE [LARGE SCALE GENOMIC DNA]</scope>
    <source>
        <strain evidence="1 2">V44-8</strain>
    </source>
</reference>
<dbReference type="AlphaFoldDB" id="A0A372LD78"/>
<dbReference type="OrthoDB" id="2437963at2"/>
<sequence>MYIQVTVDLQNYTGEVFDLQISNYLSVKKVIEIVWQVKKIEERPKEGYWIRVQNKELVCPGYDSLVDAGITTGDRVEVL</sequence>
<dbReference type="Proteomes" id="UP000262939">
    <property type="component" value="Unassembled WGS sequence"/>
</dbReference>
<comment type="caution">
    <text evidence="1">The sequence shown here is derived from an EMBL/GenBank/DDBJ whole genome shotgun (WGS) entry which is preliminary data.</text>
</comment>
<dbReference type="Gene3D" id="3.10.20.90">
    <property type="entry name" value="Phosphatidylinositol 3-kinase Catalytic Subunit, Chain A, domain 1"/>
    <property type="match status" value="1"/>
</dbReference>
<keyword evidence="2" id="KW-1185">Reference proteome</keyword>
<dbReference type="EMBL" id="QVTD01000007">
    <property type="protein sequence ID" value="RFU63104.1"/>
    <property type="molecule type" value="Genomic_DNA"/>
</dbReference>
<dbReference type="RefSeq" id="WP_117322910.1">
    <property type="nucleotide sequence ID" value="NZ_QVTD01000007.1"/>
</dbReference>
<gene>
    <name evidence="1" type="ORF">D0466_12450</name>
</gene>
<dbReference type="Pfam" id="PF08817">
    <property type="entry name" value="YukD"/>
    <property type="match status" value="1"/>
</dbReference>
<name>A0A372LD78_9BACI</name>
<organism evidence="1 2">
    <name type="scientific">Peribacillus glennii</name>
    <dbReference type="NCBI Taxonomy" id="2303991"/>
    <lineage>
        <taxon>Bacteria</taxon>
        <taxon>Bacillati</taxon>
        <taxon>Bacillota</taxon>
        <taxon>Bacilli</taxon>
        <taxon>Bacillales</taxon>
        <taxon>Bacillaceae</taxon>
        <taxon>Peribacillus</taxon>
    </lineage>
</organism>
<proteinExistence type="predicted"/>
<protein>
    <submittedName>
        <fullName evidence="1">Ubiquitin</fullName>
    </submittedName>
</protein>
<accession>A0A372LD78</accession>
<evidence type="ECO:0000313" key="2">
    <source>
        <dbReference type="Proteomes" id="UP000262939"/>
    </source>
</evidence>
<evidence type="ECO:0000313" key="1">
    <source>
        <dbReference type="EMBL" id="RFU63104.1"/>
    </source>
</evidence>